<dbReference type="SUPFAM" id="SSF103473">
    <property type="entry name" value="MFS general substrate transporter"/>
    <property type="match status" value="1"/>
</dbReference>
<dbReference type="InterPro" id="IPR036259">
    <property type="entry name" value="MFS_trans_sf"/>
</dbReference>
<reference evidence="2 3" key="1">
    <citation type="submission" date="2018-10" db="EMBL/GenBank/DDBJ databases">
        <authorList>
            <person name="Ekblom R."/>
            <person name="Jareborg N."/>
        </authorList>
    </citation>
    <scope>NUCLEOTIDE SEQUENCE [LARGE SCALE GENOMIC DNA]</scope>
    <source>
        <tissue evidence="2">Muscle</tissue>
    </source>
</reference>
<evidence type="ECO:0000313" key="3">
    <source>
        <dbReference type="Proteomes" id="UP000269945"/>
    </source>
</evidence>
<evidence type="ECO:0000313" key="2">
    <source>
        <dbReference type="EMBL" id="VCW99331.1"/>
    </source>
</evidence>
<accession>A0A9X9Q3K0</accession>
<comment type="caution">
    <text evidence="2">The sequence shown here is derived from an EMBL/GenBank/DDBJ whole genome shotgun (WGS) entry which is preliminary data.</text>
</comment>
<feature type="non-terminal residue" evidence="2">
    <location>
        <position position="101"/>
    </location>
</feature>
<comment type="subcellular location">
    <subcellularLocation>
        <location evidence="1">Membrane</location>
        <topology evidence="1">Multi-pass membrane protein</topology>
    </subcellularLocation>
</comment>
<name>A0A9X9Q3K0_GULGU</name>
<protein>
    <submittedName>
        <fullName evidence="2">Uncharacterized protein</fullName>
    </submittedName>
</protein>
<organism evidence="2 3">
    <name type="scientific">Gulo gulo</name>
    <name type="common">Wolverine</name>
    <name type="synonym">Gluton</name>
    <dbReference type="NCBI Taxonomy" id="48420"/>
    <lineage>
        <taxon>Eukaryota</taxon>
        <taxon>Metazoa</taxon>
        <taxon>Chordata</taxon>
        <taxon>Craniata</taxon>
        <taxon>Vertebrata</taxon>
        <taxon>Euteleostomi</taxon>
        <taxon>Mammalia</taxon>
        <taxon>Eutheria</taxon>
        <taxon>Laurasiatheria</taxon>
        <taxon>Carnivora</taxon>
        <taxon>Caniformia</taxon>
        <taxon>Musteloidea</taxon>
        <taxon>Mustelidae</taxon>
        <taxon>Guloninae</taxon>
        <taxon>Gulo</taxon>
    </lineage>
</organism>
<dbReference type="Proteomes" id="UP000269945">
    <property type="component" value="Unassembled WGS sequence"/>
</dbReference>
<dbReference type="GO" id="GO:0016020">
    <property type="term" value="C:membrane"/>
    <property type="evidence" value="ECO:0007669"/>
    <property type="project" value="UniProtKB-SubCell"/>
</dbReference>
<keyword evidence="3" id="KW-1185">Reference proteome</keyword>
<proteinExistence type="predicted"/>
<dbReference type="AlphaFoldDB" id="A0A9X9Q3K0"/>
<evidence type="ECO:0000256" key="1">
    <source>
        <dbReference type="ARBA" id="ARBA00004141"/>
    </source>
</evidence>
<dbReference type="EMBL" id="CYRY02028228">
    <property type="protein sequence ID" value="VCW99331.1"/>
    <property type="molecule type" value="Genomic_DNA"/>
</dbReference>
<gene>
    <name evidence="2" type="ORF">BN2614_LOCUS3</name>
</gene>
<sequence length="101" mass="10643">MEAGGGQWLLEHLYPSASLVHLANLFLSFTKKLKKYLMPAPAKCHGSLLLCLLSCMLAKSGDGPISSVLVNRYGSRPVMIVGGCLSGCGLIAASFSSTVQE</sequence>